<sequence>MSVLQEIKRDPRDADHEIYDVLTDMSEFPSARLFFEVGYLAENRAARAAHGAPEPTLLVFTLGGLTLPEPDAEETNWSEDERISVPLLSLAANYASRRVYGRRMGERKVVVIDEAHALRRTPAGRALVERFARDSRKWNTRVLAASQKPSDLLSLEAGGLIDECVIGGIEDPAGAAGALQLARIPTGLGYERAVATLALGGLRPNVGRGRTGARDFILRDADGYTERVRWDLGHLQHVLDALDTTAVGNPTTAPTEAQLVEQRTGRRALHTVEAAPTVDLRPAVAVTELDADADAVDWSIA</sequence>
<comment type="caution">
    <text evidence="1">The sequence shown here is derived from an EMBL/GenBank/DDBJ whole genome shotgun (WGS) entry which is preliminary data.</text>
</comment>
<dbReference type="InterPro" id="IPR027417">
    <property type="entry name" value="P-loop_NTPase"/>
</dbReference>
<protein>
    <submittedName>
        <fullName evidence="1">ATP-binding protein</fullName>
    </submittedName>
</protein>
<keyword evidence="1" id="KW-0547">Nucleotide-binding</keyword>
<evidence type="ECO:0000313" key="1">
    <source>
        <dbReference type="EMBL" id="MFC3687076.1"/>
    </source>
</evidence>
<accession>A0ABV7WEW3</accession>
<dbReference type="SUPFAM" id="SSF52540">
    <property type="entry name" value="P-loop containing nucleoside triphosphate hydrolases"/>
    <property type="match status" value="1"/>
</dbReference>
<dbReference type="EMBL" id="JBHRWW010000001">
    <property type="protein sequence ID" value="MFC3687076.1"/>
    <property type="molecule type" value="Genomic_DNA"/>
</dbReference>
<keyword evidence="1" id="KW-0067">ATP-binding</keyword>
<dbReference type="Pfam" id="PF12846">
    <property type="entry name" value="AAA_10"/>
    <property type="match status" value="1"/>
</dbReference>
<dbReference type="RefSeq" id="WP_340289353.1">
    <property type="nucleotide sequence ID" value="NZ_JBBEOI010000007.1"/>
</dbReference>
<keyword evidence="2" id="KW-1185">Reference proteome</keyword>
<proteinExistence type="predicted"/>
<dbReference type="GO" id="GO:0005524">
    <property type="term" value="F:ATP binding"/>
    <property type="evidence" value="ECO:0007669"/>
    <property type="project" value="UniProtKB-KW"/>
</dbReference>
<gene>
    <name evidence="1" type="ORF">ACFOLH_01830</name>
</gene>
<reference evidence="2" key="1">
    <citation type="journal article" date="2019" name="Int. J. Syst. Evol. Microbiol.">
        <title>The Global Catalogue of Microorganisms (GCM) 10K type strain sequencing project: providing services to taxonomists for standard genome sequencing and annotation.</title>
        <authorList>
            <consortium name="The Broad Institute Genomics Platform"/>
            <consortium name="The Broad Institute Genome Sequencing Center for Infectious Disease"/>
            <person name="Wu L."/>
            <person name="Ma J."/>
        </authorList>
    </citation>
    <scope>NUCLEOTIDE SEQUENCE [LARGE SCALE GENOMIC DNA]</scope>
    <source>
        <strain evidence="2">NCAIM B.02333</strain>
    </source>
</reference>
<evidence type="ECO:0000313" key="2">
    <source>
        <dbReference type="Proteomes" id="UP001595685"/>
    </source>
</evidence>
<dbReference type="Gene3D" id="3.40.50.300">
    <property type="entry name" value="P-loop containing nucleotide triphosphate hydrolases"/>
    <property type="match status" value="1"/>
</dbReference>
<organism evidence="1 2">
    <name type="scientific">Aquipuribacter hungaricus</name>
    <dbReference type="NCBI Taxonomy" id="545624"/>
    <lineage>
        <taxon>Bacteria</taxon>
        <taxon>Bacillati</taxon>
        <taxon>Actinomycetota</taxon>
        <taxon>Actinomycetes</taxon>
        <taxon>Micrococcales</taxon>
        <taxon>Intrasporangiaceae</taxon>
        <taxon>Aquipuribacter</taxon>
    </lineage>
</organism>
<dbReference type="Proteomes" id="UP001595685">
    <property type="component" value="Unassembled WGS sequence"/>
</dbReference>
<name>A0ABV7WEW3_9MICO</name>